<organism evidence="7 8">
    <name type="scientific">Amphibalanus amphitrite</name>
    <name type="common">Striped barnacle</name>
    <name type="synonym">Balanus amphitrite</name>
    <dbReference type="NCBI Taxonomy" id="1232801"/>
    <lineage>
        <taxon>Eukaryota</taxon>
        <taxon>Metazoa</taxon>
        <taxon>Ecdysozoa</taxon>
        <taxon>Arthropoda</taxon>
        <taxon>Crustacea</taxon>
        <taxon>Multicrustacea</taxon>
        <taxon>Cirripedia</taxon>
        <taxon>Thoracica</taxon>
        <taxon>Thoracicalcarea</taxon>
        <taxon>Balanomorpha</taxon>
        <taxon>Balanoidea</taxon>
        <taxon>Balanidae</taxon>
        <taxon>Amphibalaninae</taxon>
        <taxon>Amphibalanus</taxon>
    </lineage>
</organism>
<dbReference type="GO" id="GO:0045454">
    <property type="term" value="P:cell redox homeostasis"/>
    <property type="evidence" value="ECO:0007669"/>
    <property type="project" value="TreeGrafter"/>
</dbReference>
<dbReference type="GO" id="GO:0005829">
    <property type="term" value="C:cytosol"/>
    <property type="evidence" value="ECO:0007669"/>
    <property type="project" value="TreeGrafter"/>
</dbReference>
<dbReference type="InterPro" id="IPR036249">
    <property type="entry name" value="Thioredoxin-like_sf"/>
</dbReference>
<evidence type="ECO:0000313" key="8">
    <source>
        <dbReference type="Proteomes" id="UP000440578"/>
    </source>
</evidence>
<dbReference type="PANTHER" id="PTHR43503:SF4">
    <property type="entry name" value="PEROXIREDOXIN-6"/>
    <property type="match status" value="1"/>
</dbReference>
<comment type="function">
    <text evidence="4">Thiol-specific peroxidase that catalyzes the reduction of hydrogen peroxide and organic hydroperoxides to water and alcohols, respectively.</text>
</comment>
<dbReference type="FunFam" id="3.30.1020.10:FF:000001">
    <property type="entry name" value="1-Cys peroxiredoxin"/>
    <property type="match status" value="1"/>
</dbReference>
<dbReference type="InterPro" id="IPR013766">
    <property type="entry name" value="Thioredoxin_domain"/>
</dbReference>
<dbReference type="PIRSF" id="PIRSF000239">
    <property type="entry name" value="AHPC"/>
    <property type="match status" value="1"/>
</dbReference>
<evidence type="ECO:0000256" key="1">
    <source>
        <dbReference type="ARBA" id="ARBA00022559"/>
    </source>
</evidence>
<evidence type="ECO:0000259" key="6">
    <source>
        <dbReference type="PROSITE" id="PS51352"/>
    </source>
</evidence>
<reference evidence="7 8" key="1">
    <citation type="submission" date="2019-07" db="EMBL/GenBank/DDBJ databases">
        <title>Draft genome assembly of a fouling barnacle, Amphibalanus amphitrite (Darwin, 1854): The first reference genome for Thecostraca.</title>
        <authorList>
            <person name="Kim W."/>
        </authorList>
    </citation>
    <scope>NUCLEOTIDE SEQUENCE [LARGE SCALE GENOMIC DNA]</scope>
    <source>
        <strain evidence="7">SNU_AA5</strain>
        <tissue evidence="7">Soma without cirri and trophi</tissue>
    </source>
</reference>
<feature type="domain" description="Thioredoxin" evidence="6">
    <location>
        <begin position="1"/>
        <end position="152"/>
    </location>
</feature>
<dbReference type="PANTHER" id="PTHR43503">
    <property type="entry name" value="MCG48959-RELATED"/>
    <property type="match status" value="1"/>
</dbReference>
<accession>A0A6A4VG04</accession>
<name>A0A6A4VG04_AMPAM</name>
<dbReference type="Gene3D" id="3.40.30.10">
    <property type="entry name" value="Glutaredoxin"/>
    <property type="match status" value="1"/>
</dbReference>
<keyword evidence="3 4" id="KW-0560">Oxidoreductase</keyword>
<dbReference type="Pfam" id="PF10417">
    <property type="entry name" value="1-cysPrx_C"/>
    <property type="match status" value="1"/>
</dbReference>
<feature type="active site" description="Cysteine sulfenic acid (-SOH) intermediate; for peroxidase activity" evidence="5">
    <location>
        <position position="31"/>
    </location>
</feature>
<keyword evidence="8" id="KW-1185">Reference proteome</keyword>
<dbReference type="Pfam" id="PF00578">
    <property type="entry name" value="AhpC-TSA"/>
    <property type="match status" value="1"/>
</dbReference>
<gene>
    <name evidence="7" type="primary">PRDX6_2</name>
    <name evidence="7" type="ORF">FJT64_001278</name>
</gene>
<dbReference type="EMBL" id="VIIS01002031">
    <property type="protein sequence ID" value="KAF0289452.1"/>
    <property type="molecule type" value="Genomic_DNA"/>
</dbReference>
<evidence type="ECO:0000256" key="3">
    <source>
        <dbReference type="ARBA" id="ARBA00023002"/>
    </source>
</evidence>
<protein>
    <submittedName>
        <fullName evidence="7">Peroxiredoxin-6</fullName>
    </submittedName>
</protein>
<comment type="caution">
    <text evidence="7">The sequence shown here is derived from an EMBL/GenBank/DDBJ whole genome shotgun (WGS) entry which is preliminary data.</text>
</comment>
<dbReference type="InterPro" id="IPR024706">
    <property type="entry name" value="Peroxiredoxin_AhpC-typ"/>
</dbReference>
<dbReference type="PROSITE" id="PS51352">
    <property type="entry name" value="THIOREDOXIN_2"/>
    <property type="match status" value="1"/>
</dbReference>
<dbReference type="AlphaFoldDB" id="A0A6A4VG04"/>
<dbReference type="Proteomes" id="UP000440578">
    <property type="component" value="Unassembled WGS sequence"/>
</dbReference>
<evidence type="ECO:0000313" key="7">
    <source>
        <dbReference type="EMBL" id="KAF0289452.1"/>
    </source>
</evidence>
<evidence type="ECO:0000256" key="2">
    <source>
        <dbReference type="ARBA" id="ARBA00022862"/>
    </source>
</evidence>
<evidence type="ECO:0000256" key="5">
    <source>
        <dbReference type="PIRSR" id="PIRSR000239-1"/>
    </source>
</evidence>
<dbReference type="Gene3D" id="3.30.1020.10">
    <property type="entry name" value="Antioxidant, Horf6, Chain A, domain2"/>
    <property type="match status" value="1"/>
</dbReference>
<keyword evidence="1 4" id="KW-0575">Peroxidase</keyword>
<dbReference type="OrthoDB" id="2996783at2759"/>
<dbReference type="InterPro" id="IPR000866">
    <property type="entry name" value="AhpC/TSA"/>
</dbReference>
<keyword evidence="4" id="KW-0676">Redox-active center</keyword>
<keyword evidence="2 4" id="KW-0049">Antioxidant</keyword>
<proteinExistence type="inferred from homology"/>
<evidence type="ECO:0000256" key="4">
    <source>
        <dbReference type="PIRNR" id="PIRNR000239"/>
    </source>
</evidence>
<dbReference type="GO" id="GO:0005739">
    <property type="term" value="C:mitochondrion"/>
    <property type="evidence" value="ECO:0007669"/>
    <property type="project" value="TreeGrafter"/>
</dbReference>
<dbReference type="SUPFAM" id="SSF52833">
    <property type="entry name" value="Thioredoxin-like"/>
    <property type="match status" value="1"/>
</dbReference>
<dbReference type="InterPro" id="IPR019479">
    <property type="entry name" value="Peroxiredoxin_C"/>
</dbReference>
<sequence length="208" mass="22984">MQLRALTAISAEPLCSWCILLAHPSDFTPVCTTEMGAAAKMAPALLRRGVKMACISCDPVSSHKTWIEDIRAYNGLGSGPFPFPIISDEERQLAKKLGMIDPDEPRFDNKPATARAVFIIGPDLRLKLSMLYPGTTGRNFAEIQRIMESLLVTAKHKVVTPEQWQVGEKCFVVPFLSMEEAKDMFPAGVQVHPVPSGKQYLRTTPMPN</sequence>
<comment type="similarity">
    <text evidence="4">Belongs to the peroxiredoxin family.</text>
</comment>
<dbReference type="GO" id="GO:0051920">
    <property type="term" value="F:peroxiredoxin activity"/>
    <property type="evidence" value="ECO:0007669"/>
    <property type="project" value="InterPro"/>
</dbReference>